<evidence type="ECO:0000256" key="3">
    <source>
        <dbReference type="ARBA" id="ARBA00022989"/>
    </source>
</evidence>
<feature type="chain" id="PRO_5004589864" description="Major facilitator superfamily (MFS) profile domain-containing protein" evidence="6">
    <location>
        <begin position="21"/>
        <end position="228"/>
    </location>
</feature>
<evidence type="ECO:0000256" key="4">
    <source>
        <dbReference type="ARBA" id="ARBA00023136"/>
    </source>
</evidence>
<keyword evidence="2 5" id="KW-0812">Transmembrane</keyword>
<dbReference type="InterPro" id="IPR036259">
    <property type="entry name" value="MFS_trans_sf"/>
</dbReference>
<dbReference type="Proteomes" id="UP000014500">
    <property type="component" value="Unassembled WGS sequence"/>
</dbReference>
<evidence type="ECO:0000256" key="5">
    <source>
        <dbReference type="SAM" id="Phobius"/>
    </source>
</evidence>
<dbReference type="InterPro" id="IPR005828">
    <property type="entry name" value="MFS_sugar_transport-like"/>
</dbReference>
<dbReference type="EMBL" id="AFFK01015635">
    <property type="status" value="NOT_ANNOTATED_CDS"/>
    <property type="molecule type" value="Genomic_DNA"/>
</dbReference>
<keyword evidence="4 5" id="KW-0472">Membrane</keyword>
<dbReference type="AlphaFoldDB" id="T1IKR0"/>
<feature type="transmembrane region" description="Helical" evidence="5">
    <location>
        <begin position="114"/>
        <end position="135"/>
    </location>
</feature>
<evidence type="ECO:0008006" key="9">
    <source>
        <dbReference type="Google" id="ProtNLM"/>
    </source>
</evidence>
<dbReference type="GO" id="GO:0022857">
    <property type="term" value="F:transmembrane transporter activity"/>
    <property type="evidence" value="ECO:0007669"/>
    <property type="project" value="InterPro"/>
</dbReference>
<dbReference type="Pfam" id="PF00083">
    <property type="entry name" value="Sugar_tr"/>
    <property type="match status" value="1"/>
</dbReference>
<feature type="transmembrane region" description="Helical" evidence="5">
    <location>
        <begin position="168"/>
        <end position="193"/>
    </location>
</feature>
<evidence type="ECO:0000256" key="6">
    <source>
        <dbReference type="SAM" id="SignalP"/>
    </source>
</evidence>
<dbReference type="EnsemblMetazoa" id="SMAR001513-RA">
    <property type="protein sequence ID" value="SMAR001513-PA"/>
    <property type="gene ID" value="SMAR001513"/>
</dbReference>
<dbReference type="Gene3D" id="1.20.1250.20">
    <property type="entry name" value="MFS general substrate transporter like domains"/>
    <property type="match status" value="1"/>
</dbReference>
<name>T1IKR0_STRMM</name>
<protein>
    <recommendedName>
        <fullName evidence="9">Major facilitator superfamily (MFS) profile domain-containing protein</fullName>
    </recommendedName>
</protein>
<evidence type="ECO:0000313" key="7">
    <source>
        <dbReference type="EnsemblMetazoa" id="SMAR001513-PA"/>
    </source>
</evidence>
<feature type="signal peptide" evidence="6">
    <location>
        <begin position="1"/>
        <end position="20"/>
    </location>
</feature>
<dbReference type="STRING" id="126957.T1IKR0"/>
<evidence type="ECO:0000313" key="8">
    <source>
        <dbReference type="Proteomes" id="UP000014500"/>
    </source>
</evidence>
<reference evidence="7" key="2">
    <citation type="submission" date="2015-02" db="UniProtKB">
        <authorList>
            <consortium name="EnsemblMetazoa"/>
        </authorList>
    </citation>
    <scope>IDENTIFICATION</scope>
</reference>
<feature type="transmembrane region" description="Helical" evidence="5">
    <location>
        <begin position="205"/>
        <end position="226"/>
    </location>
</feature>
<dbReference type="SUPFAM" id="SSF103473">
    <property type="entry name" value="MFS general substrate transporter"/>
    <property type="match status" value="1"/>
</dbReference>
<sequence>MLHAMFQIILLLTLLHCCQQYSNVTNSAAMLVPESPRWLVTNGRYKEAIIILHKIAATNGNSLPSDDELQAMKDENDRNRRCENLRLVTKLCDTLALVYYGLALNSPTLGGDPYIVVFLSGILEVPAYIIGFLVANKIGRRITYSITFLIAAALCFFIVVTPSGTMNLTWLTSTLAIMGKFIISITFGIAYVYTAELFPTIIRNIAISYGSVCGRFGSISAPYVVYLL</sequence>
<keyword evidence="8" id="KW-1185">Reference proteome</keyword>
<accession>T1IKR0</accession>
<feature type="transmembrane region" description="Helical" evidence="5">
    <location>
        <begin position="142"/>
        <end position="162"/>
    </location>
</feature>
<organism evidence="7 8">
    <name type="scientific">Strigamia maritima</name>
    <name type="common">European centipede</name>
    <name type="synonym">Geophilus maritimus</name>
    <dbReference type="NCBI Taxonomy" id="126957"/>
    <lineage>
        <taxon>Eukaryota</taxon>
        <taxon>Metazoa</taxon>
        <taxon>Ecdysozoa</taxon>
        <taxon>Arthropoda</taxon>
        <taxon>Myriapoda</taxon>
        <taxon>Chilopoda</taxon>
        <taxon>Pleurostigmophora</taxon>
        <taxon>Geophilomorpha</taxon>
        <taxon>Linotaeniidae</taxon>
        <taxon>Strigamia</taxon>
    </lineage>
</organism>
<dbReference type="eggNOG" id="KOG0255">
    <property type="taxonomic scope" value="Eukaryota"/>
</dbReference>
<reference evidence="8" key="1">
    <citation type="submission" date="2011-05" db="EMBL/GenBank/DDBJ databases">
        <authorList>
            <person name="Richards S.R."/>
            <person name="Qu J."/>
            <person name="Jiang H."/>
            <person name="Jhangiani S.N."/>
            <person name="Agravi P."/>
            <person name="Goodspeed R."/>
            <person name="Gross S."/>
            <person name="Mandapat C."/>
            <person name="Jackson L."/>
            <person name="Mathew T."/>
            <person name="Pu L."/>
            <person name="Thornton R."/>
            <person name="Saada N."/>
            <person name="Wilczek-Boney K.B."/>
            <person name="Lee S."/>
            <person name="Kovar C."/>
            <person name="Wu Y."/>
            <person name="Scherer S.E."/>
            <person name="Worley K.C."/>
            <person name="Muzny D.M."/>
            <person name="Gibbs R."/>
        </authorList>
    </citation>
    <scope>NUCLEOTIDE SEQUENCE</scope>
    <source>
        <strain evidence="8">Brora</strain>
    </source>
</reference>
<keyword evidence="3 5" id="KW-1133">Transmembrane helix</keyword>
<evidence type="ECO:0000256" key="1">
    <source>
        <dbReference type="ARBA" id="ARBA00004141"/>
    </source>
</evidence>
<dbReference type="PhylomeDB" id="T1IKR0"/>
<dbReference type="OMA" id="WRELMIW"/>
<evidence type="ECO:0000256" key="2">
    <source>
        <dbReference type="ARBA" id="ARBA00022692"/>
    </source>
</evidence>
<dbReference type="GO" id="GO:0016020">
    <property type="term" value="C:membrane"/>
    <property type="evidence" value="ECO:0007669"/>
    <property type="project" value="UniProtKB-SubCell"/>
</dbReference>
<proteinExistence type="predicted"/>
<dbReference type="HOGENOM" id="CLU_1217396_0_0_1"/>
<dbReference type="PANTHER" id="PTHR24064">
    <property type="entry name" value="SOLUTE CARRIER FAMILY 22 MEMBER"/>
    <property type="match status" value="1"/>
</dbReference>
<comment type="subcellular location">
    <subcellularLocation>
        <location evidence="1">Membrane</location>
        <topology evidence="1">Multi-pass membrane protein</topology>
    </subcellularLocation>
</comment>
<keyword evidence="6" id="KW-0732">Signal</keyword>